<evidence type="ECO:0000313" key="5">
    <source>
        <dbReference type="EMBL" id="NTF37124.1"/>
    </source>
</evidence>
<evidence type="ECO:0000313" key="8">
    <source>
        <dbReference type="Proteomes" id="UP000822331"/>
    </source>
</evidence>
<dbReference type="NCBIfam" id="TIGR00254">
    <property type="entry name" value="GGDEF"/>
    <property type="match status" value="1"/>
</dbReference>
<dbReference type="PROSITE" id="PS50924">
    <property type="entry name" value="MHYT"/>
    <property type="match status" value="1"/>
</dbReference>
<feature type="transmembrane region" description="Helical" evidence="1">
    <location>
        <begin position="77"/>
        <end position="102"/>
    </location>
</feature>
<dbReference type="EMBL" id="JAAMCP010000005">
    <property type="protein sequence ID" value="NTF37124.1"/>
    <property type="molecule type" value="Genomic_DNA"/>
</dbReference>
<evidence type="ECO:0000313" key="7">
    <source>
        <dbReference type="Proteomes" id="UP000663912"/>
    </source>
</evidence>
<dbReference type="InterPro" id="IPR035919">
    <property type="entry name" value="EAL_sf"/>
</dbReference>
<reference evidence="5 8" key="1">
    <citation type="journal article" date="2020" name="Science">
        <title>Unexpected conservation and global transmission of agrobacterial virulence plasmids.</title>
        <authorList>
            <person name="Weisberg A.J."/>
            <person name="Davis E.W. 2nd"/>
            <person name="Tabima J."/>
            <person name="Belcher M.S."/>
            <person name="Miller M."/>
            <person name="Kuo C.H."/>
            <person name="Loper J.E."/>
            <person name="Grunwald N.J."/>
            <person name="Putnam M.L."/>
            <person name="Chang J.H."/>
        </authorList>
    </citation>
    <scope>NUCLEOTIDE SEQUENCE [LARGE SCALE GENOMIC DNA]</scope>
    <source>
        <strain evidence="5 8">A19/93</strain>
    </source>
</reference>
<gene>
    <name evidence="5" type="ORF">G6L72_10450</name>
    <name evidence="6" type="ORF">G6M88_03670</name>
</gene>
<accession>A0AAE7R6Q8</accession>
<dbReference type="Proteomes" id="UP000822331">
    <property type="component" value="Unassembled WGS sequence"/>
</dbReference>
<dbReference type="Pfam" id="PF00563">
    <property type="entry name" value="EAL"/>
    <property type="match status" value="1"/>
</dbReference>
<dbReference type="PROSITE" id="PS50883">
    <property type="entry name" value="EAL"/>
    <property type="match status" value="1"/>
</dbReference>
<evidence type="ECO:0000256" key="1">
    <source>
        <dbReference type="PROSITE-ProRule" id="PRU00244"/>
    </source>
</evidence>
<dbReference type="SMART" id="SM00267">
    <property type="entry name" value="GGDEF"/>
    <property type="match status" value="1"/>
</dbReference>
<dbReference type="InterPro" id="IPR052155">
    <property type="entry name" value="Biofilm_reg_signaling"/>
</dbReference>
<dbReference type="KEGG" id="arui:G6M88_03670"/>
<dbReference type="Proteomes" id="UP000663912">
    <property type="component" value="Chromosome 1"/>
</dbReference>
<dbReference type="CDD" id="cd01948">
    <property type="entry name" value="EAL"/>
    <property type="match status" value="1"/>
</dbReference>
<dbReference type="PROSITE" id="PS50887">
    <property type="entry name" value="GGDEF"/>
    <property type="match status" value="1"/>
</dbReference>
<evidence type="ECO:0000259" key="2">
    <source>
        <dbReference type="PROSITE" id="PS50883"/>
    </source>
</evidence>
<feature type="domain" description="MHYT" evidence="4">
    <location>
        <begin position="12"/>
        <end position="199"/>
    </location>
</feature>
<dbReference type="SUPFAM" id="SSF141868">
    <property type="entry name" value="EAL domain-like"/>
    <property type="match status" value="1"/>
</dbReference>
<feature type="transmembrane region" description="Helical" evidence="1">
    <location>
        <begin position="147"/>
        <end position="166"/>
    </location>
</feature>
<dbReference type="EMBL" id="CP049206">
    <property type="protein sequence ID" value="QTF99555.1"/>
    <property type="molecule type" value="Genomic_DNA"/>
</dbReference>
<dbReference type="PANTHER" id="PTHR44757">
    <property type="entry name" value="DIGUANYLATE CYCLASE DGCP"/>
    <property type="match status" value="1"/>
</dbReference>
<feature type="transmembrane region" description="Helical" evidence="1">
    <location>
        <begin position="178"/>
        <end position="200"/>
    </location>
</feature>
<feature type="domain" description="GGDEF" evidence="3">
    <location>
        <begin position="283"/>
        <end position="416"/>
    </location>
</feature>
<feature type="domain" description="EAL" evidence="2">
    <location>
        <begin position="425"/>
        <end position="675"/>
    </location>
</feature>
<dbReference type="Gene3D" id="3.20.20.450">
    <property type="entry name" value="EAL domain"/>
    <property type="match status" value="1"/>
</dbReference>
<dbReference type="InterPro" id="IPR005330">
    <property type="entry name" value="MHYT_dom"/>
</dbReference>
<feature type="transmembrane region" description="Helical" evidence="1">
    <location>
        <begin position="48"/>
        <end position="71"/>
    </location>
</feature>
<feature type="transmembrane region" description="Helical" evidence="1">
    <location>
        <begin position="16"/>
        <end position="36"/>
    </location>
</feature>
<dbReference type="RefSeq" id="WP_065697812.1">
    <property type="nucleotide sequence ID" value="NZ_CP049206.1"/>
</dbReference>
<keyword evidence="1" id="KW-0472">Membrane</keyword>
<sequence>MYQILNCLAVAHDFRFTITAVTICLLGCLLTMRLFIRARQASAIQRANWLFLTGMIGGVTIWTTHFVAMLGYQSHGIIGFLPALTGLSLLIAIAATMAGFAVATYGGQTPLVEAGGLIIGVGIACMHYTGMAAYIVQGQIVWDQTYVIASLVLSAVFGVLATSRIVRPISRLCKYGGMTSLVLAIGTTHFTGMTAISVVFDPSVIIPTTLVSPSVMASAAVMITFVLLAVGFSTYVIDTESSMQAVARYRHLSLHDALTGIPNRAAFHEHLNGLLTRSADPTARIALLSFDLNRFKEINDVHGHGAGDAVLRALADRMTSALAPGEFIARMGGDEFVAVLHRHYSKSDVLEFARRLLAEVVKPVEWEETVLSVGASIGVSVAGSGLKNADTLISQADVAMYRAKGDVSGTICFYDKSMDDASRARNALAISMRSGLARGEFELYFQQQNDTSTSQIIGFEALLRWNHPKRGLISPVEFIPIAEKTGFIIEMGEWVLREACFEAVRWKNPLDIAVNVAPLQLSDSDFVHKVKRSLLDSGLEPRRLELEITESGILADYRHALVTIRSLKALGVRIAMDDYGTGYSSLSTLQNFPFDKIKIDRGFVEELATNIQSQAIVRSTLILANSLNIPVLAEGVETAEHMEFLLREGCQHVQGFYFGRPGPASTIDDIVNLNVDDDMVEDRAALPMAS</sequence>
<dbReference type="SMART" id="SM00052">
    <property type="entry name" value="EAL"/>
    <property type="match status" value="1"/>
</dbReference>
<dbReference type="Gene3D" id="3.30.70.270">
    <property type="match status" value="1"/>
</dbReference>
<dbReference type="GO" id="GO:0016020">
    <property type="term" value="C:membrane"/>
    <property type="evidence" value="ECO:0007669"/>
    <property type="project" value="UniProtKB-UniRule"/>
</dbReference>
<dbReference type="CDD" id="cd01949">
    <property type="entry name" value="GGDEF"/>
    <property type="match status" value="1"/>
</dbReference>
<feature type="transmembrane region" description="Helical" evidence="1">
    <location>
        <begin position="114"/>
        <end position="135"/>
    </location>
</feature>
<proteinExistence type="predicted"/>
<organism evidence="6 7">
    <name type="scientific">Agrobacterium rubi</name>
    <dbReference type="NCBI Taxonomy" id="28099"/>
    <lineage>
        <taxon>Bacteria</taxon>
        <taxon>Pseudomonadati</taxon>
        <taxon>Pseudomonadota</taxon>
        <taxon>Alphaproteobacteria</taxon>
        <taxon>Hyphomicrobiales</taxon>
        <taxon>Rhizobiaceae</taxon>
        <taxon>Rhizobium/Agrobacterium group</taxon>
        <taxon>Agrobacterium</taxon>
    </lineage>
</organism>
<keyword evidence="1" id="KW-0812">Transmembrane</keyword>
<dbReference type="InterPro" id="IPR000160">
    <property type="entry name" value="GGDEF_dom"/>
</dbReference>
<protein>
    <submittedName>
        <fullName evidence="6">Bifunctional diguanylate cyclase/phosphodiesterase</fullName>
    </submittedName>
</protein>
<dbReference type="Pfam" id="PF00990">
    <property type="entry name" value="GGDEF"/>
    <property type="match status" value="1"/>
</dbReference>
<evidence type="ECO:0000313" key="6">
    <source>
        <dbReference type="EMBL" id="QTF99555.1"/>
    </source>
</evidence>
<evidence type="ECO:0000259" key="4">
    <source>
        <dbReference type="PROSITE" id="PS50924"/>
    </source>
</evidence>
<evidence type="ECO:0000259" key="3">
    <source>
        <dbReference type="PROSITE" id="PS50887"/>
    </source>
</evidence>
<dbReference type="AlphaFoldDB" id="A0AAE7R6Q8"/>
<name>A0AAE7R6Q8_9HYPH</name>
<keyword evidence="8" id="KW-1185">Reference proteome</keyword>
<dbReference type="InterPro" id="IPR043128">
    <property type="entry name" value="Rev_trsase/Diguanyl_cyclase"/>
</dbReference>
<reference evidence="6" key="2">
    <citation type="submission" date="2020-02" db="EMBL/GenBank/DDBJ databases">
        <title>Unexpected conservation and global transmission of agrobacterial virulence plasmids.</title>
        <authorList>
            <person name="Weisberg A.J."/>
            <person name="Davis E.W. II"/>
            <person name="Tabima J.R."/>
            <person name="Belcher M.S."/>
            <person name="Miller M."/>
            <person name="Kuo C.-H."/>
            <person name="Loper J.E."/>
            <person name="Grunwald N.J."/>
            <person name="Putnam M.L."/>
            <person name="Chang J.H."/>
        </authorList>
    </citation>
    <scope>NUCLEOTIDE SEQUENCE</scope>
    <source>
        <strain evidence="6">W2/73</strain>
    </source>
</reference>
<dbReference type="InterPro" id="IPR001633">
    <property type="entry name" value="EAL_dom"/>
</dbReference>
<feature type="transmembrane region" description="Helical" evidence="1">
    <location>
        <begin position="215"/>
        <end position="237"/>
    </location>
</feature>
<dbReference type="SUPFAM" id="SSF55073">
    <property type="entry name" value="Nucleotide cyclase"/>
    <property type="match status" value="1"/>
</dbReference>
<dbReference type="PANTHER" id="PTHR44757:SF2">
    <property type="entry name" value="BIOFILM ARCHITECTURE MAINTENANCE PROTEIN MBAA"/>
    <property type="match status" value="1"/>
</dbReference>
<dbReference type="Pfam" id="PF03707">
    <property type="entry name" value="MHYT"/>
    <property type="match status" value="2"/>
</dbReference>
<dbReference type="InterPro" id="IPR029787">
    <property type="entry name" value="Nucleotide_cyclase"/>
</dbReference>
<keyword evidence="1" id="KW-1133">Transmembrane helix</keyword>